<keyword evidence="1" id="KW-0175">Coiled coil</keyword>
<dbReference type="RefSeq" id="WP_055287391.1">
    <property type="nucleotide sequence ID" value="NZ_CYYP01000018.1"/>
</dbReference>
<organism evidence="3 4">
    <name type="scientific">Collinsella aerofaciens</name>
    <dbReference type="NCBI Taxonomy" id="74426"/>
    <lineage>
        <taxon>Bacteria</taxon>
        <taxon>Bacillati</taxon>
        <taxon>Actinomycetota</taxon>
        <taxon>Coriobacteriia</taxon>
        <taxon>Coriobacteriales</taxon>
        <taxon>Coriobacteriaceae</taxon>
        <taxon>Collinsella</taxon>
    </lineage>
</organism>
<proteinExistence type="predicted"/>
<feature type="domain" description="CT398-like coiled coil hairpin" evidence="2">
    <location>
        <begin position="10"/>
        <end position="186"/>
    </location>
</feature>
<reference evidence="3 4" key="1">
    <citation type="submission" date="2015-09" db="EMBL/GenBank/DDBJ databases">
        <authorList>
            <consortium name="Pathogen Informatics"/>
        </authorList>
    </citation>
    <scope>NUCLEOTIDE SEQUENCE [LARGE SCALE GENOMIC DNA]</scope>
    <source>
        <strain evidence="3 4">2789STDY5608823</strain>
    </source>
</reference>
<name>A0A174FLE7_9ACTN</name>
<feature type="coiled-coil region" evidence="1">
    <location>
        <begin position="40"/>
        <end position="67"/>
    </location>
</feature>
<gene>
    <name evidence="3" type="ORF">ERS852381_01732</name>
</gene>
<accession>A0A174FLE7</accession>
<feature type="coiled-coil region" evidence="1">
    <location>
        <begin position="144"/>
        <end position="171"/>
    </location>
</feature>
<evidence type="ECO:0000259" key="2">
    <source>
        <dbReference type="Pfam" id="PF24481"/>
    </source>
</evidence>
<sequence length="239" mass="26612">MSAGATLLKLQQIDLELARNKSELANMPELKELASKRKTYVKLKAEMTKLYAQRKDLDIELDDLNTTEIQTNNAIEAAKKRHVDGSDYREVQDLENELATLAKRLDKIEHTRKDVVVAHKEALDREARAQAIIAKFEEGVKADTKAARTKAADLQAQIDAATKERTALAATLPADVLTDYERLLKQFRGLAVETIQGNIPTVCHTALQASSMSDLNHDGSEITHCPYCHRLLVLPSKEA</sequence>
<evidence type="ECO:0000313" key="3">
    <source>
        <dbReference type="EMBL" id="CUO51082.1"/>
    </source>
</evidence>
<evidence type="ECO:0000256" key="1">
    <source>
        <dbReference type="SAM" id="Coils"/>
    </source>
</evidence>
<dbReference type="Proteomes" id="UP000095468">
    <property type="component" value="Unassembled WGS sequence"/>
</dbReference>
<dbReference type="AlphaFoldDB" id="A0A174FLE7"/>
<dbReference type="Pfam" id="PF24481">
    <property type="entry name" value="CT398_CC"/>
    <property type="match status" value="1"/>
</dbReference>
<dbReference type="InterPro" id="IPR056003">
    <property type="entry name" value="CT398_CC_hairpin"/>
</dbReference>
<protein>
    <submittedName>
        <fullName evidence="3">Putative zinc ribbon domain</fullName>
    </submittedName>
</protein>
<evidence type="ECO:0000313" key="4">
    <source>
        <dbReference type="Proteomes" id="UP000095468"/>
    </source>
</evidence>
<dbReference type="Gene3D" id="1.10.287.1490">
    <property type="match status" value="1"/>
</dbReference>
<dbReference type="EMBL" id="CYYP01000018">
    <property type="protein sequence ID" value="CUO51082.1"/>
    <property type="molecule type" value="Genomic_DNA"/>
</dbReference>